<dbReference type="EMBL" id="RPGO01000024">
    <property type="protein sequence ID" value="RZB30978.1"/>
    <property type="molecule type" value="Genomic_DNA"/>
</dbReference>
<sequence length="146" mass="17420">MLYNSLDKDTIFSNGYYESDYDQFPVNTLVAKPALRLFYPKLDFIKIPLSGTYLFRKNYFNFKQIPNDWAFDIAMLLNAFKMEKKIVQVNLGLLSDKQKMINEYSEMAYDILKYIIFSVNERNIHNLSGHHEDENDDVFSYQYDYI</sequence>
<gene>
    <name evidence="1" type="ORF">AEth_00932</name>
</gene>
<comment type="caution">
    <text evidence="1">The sequence shown here is derived from an EMBL/GenBank/DDBJ whole genome shotgun (WGS) entry which is preliminary data.</text>
</comment>
<protein>
    <submittedName>
        <fullName evidence="1">Uncharacterized protein</fullName>
    </submittedName>
</protein>
<dbReference type="AlphaFoldDB" id="A0A8B6SDD3"/>
<dbReference type="Gene3D" id="3.90.550.10">
    <property type="entry name" value="Spore Coat Polysaccharide Biosynthesis Protein SpsA, Chain A"/>
    <property type="match status" value="1"/>
</dbReference>
<name>A0A8B6SDD3_9EURY</name>
<dbReference type="InterPro" id="IPR029044">
    <property type="entry name" value="Nucleotide-diphossugar_trans"/>
</dbReference>
<dbReference type="SUPFAM" id="SSF53448">
    <property type="entry name" value="Nucleotide-diphospho-sugar transferases"/>
    <property type="match status" value="1"/>
</dbReference>
<accession>A0A8B6SDD3</accession>
<reference evidence="2" key="1">
    <citation type="submission" date="2019-01" db="EMBL/GenBank/DDBJ databases">
        <title>Anaerobic oxidation of ethane by archaea from a marine hydrocarbon seep.</title>
        <authorList>
            <person name="Musat F."/>
        </authorList>
    </citation>
    <scope>NUCLEOTIDE SEQUENCE [LARGE SCALE GENOMIC DNA]</scope>
</reference>
<dbReference type="Proteomes" id="UP000291831">
    <property type="component" value="Unassembled WGS sequence"/>
</dbReference>
<organism evidence="1 2">
    <name type="scientific">Candidatus Argoarchaeum ethanivorans</name>
    <dbReference type="NCBI Taxonomy" id="2608793"/>
    <lineage>
        <taxon>Archaea</taxon>
        <taxon>Methanobacteriati</taxon>
        <taxon>Methanobacteriota</taxon>
        <taxon>Stenosarchaea group</taxon>
        <taxon>Methanomicrobia</taxon>
        <taxon>Methanosarcinales</taxon>
        <taxon>Methanosarcinales incertae sedis</taxon>
        <taxon>GOM Arc I cluster</taxon>
        <taxon>Candidatus Argoarchaeum</taxon>
    </lineage>
</organism>
<proteinExistence type="predicted"/>
<evidence type="ECO:0000313" key="1">
    <source>
        <dbReference type="EMBL" id="RZB30978.1"/>
    </source>
</evidence>
<evidence type="ECO:0000313" key="2">
    <source>
        <dbReference type="Proteomes" id="UP000291831"/>
    </source>
</evidence>